<sequence length="187" mass="21495">MNTQRLLAELTEKEQRLLSKMRENEDIQLVASDSLGSIACLDCTIIDPVNLFVAYSDSNKKICKGVYANEHFSLGNEETDKDPRPLRVITDLRKPESIKYYVNCHGEDYLFSNDCKDEATQLMIFMESPGFCQISLYNGFLTHEKISHIFSASAKMRSHIRTLAYSILSRDFENFSNSLDQMESRKK</sequence>
<comment type="caution">
    <text evidence="1">The sequence shown here is derived from an EMBL/GenBank/DDBJ whole genome shotgun (WGS) entry which is preliminary data.</text>
</comment>
<protein>
    <submittedName>
        <fullName evidence="1">Uncharacterized protein</fullName>
    </submittedName>
</protein>
<evidence type="ECO:0000313" key="2">
    <source>
        <dbReference type="Proteomes" id="UP000279446"/>
    </source>
</evidence>
<organism evidence="1 2">
    <name type="scientific">Paenibacillus anaericanus</name>
    <dbReference type="NCBI Taxonomy" id="170367"/>
    <lineage>
        <taxon>Bacteria</taxon>
        <taxon>Bacillati</taxon>
        <taxon>Bacillota</taxon>
        <taxon>Bacilli</taxon>
        <taxon>Bacillales</taxon>
        <taxon>Paenibacillaceae</taxon>
        <taxon>Paenibacillus</taxon>
    </lineage>
</organism>
<reference evidence="1 2" key="1">
    <citation type="submission" date="2018-12" db="EMBL/GenBank/DDBJ databases">
        <authorList>
            <person name="Sun L."/>
            <person name="Chen Z."/>
        </authorList>
    </citation>
    <scope>NUCLEOTIDE SEQUENCE [LARGE SCALE GENOMIC DNA]</scope>
    <source>
        <strain evidence="1 2">DSM 15890</strain>
    </source>
</reference>
<evidence type="ECO:0000313" key="1">
    <source>
        <dbReference type="EMBL" id="RUT39406.1"/>
    </source>
</evidence>
<dbReference type="RefSeq" id="WP_127195022.1">
    <property type="nucleotide sequence ID" value="NZ_RZNY01000046.1"/>
</dbReference>
<proteinExistence type="predicted"/>
<dbReference type="Proteomes" id="UP000279446">
    <property type="component" value="Unassembled WGS sequence"/>
</dbReference>
<dbReference type="AlphaFoldDB" id="A0A3S1DHF1"/>
<dbReference type="EMBL" id="RZNY01000046">
    <property type="protein sequence ID" value="RUT39406.1"/>
    <property type="molecule type" value="Genomic_DNA"/>
</dbReference>
<gene>
    <name evidence="1" type="ORF">EJP82_26265</name>
</gene>
<accession>A0A3S1DHF1</accession>
<keyword evidence="2" id="KW-1185">Reference proteome</keyword>
<name>A0A3S1DHF1_9BACL</name>